<protein>
    <submittedName>
        <fullName evidence="1">Uncharacterized protein</fullName>
    </submittedName>
</protein>
<proteinExistence type="predicted"/>
<dbReference type="EMBL" id="JAIZAY010000004">
    <property type="protein sequence ID" value="KAJ8043263.1"/>
    <property type="molecule type" value="Genomic_DNA"/>
</dbReference>
<reference evidence="1" key="1">
    <citation type="submission" date="2021-10" db="EMBL/GenBank/DDBJ databases">
        <title>Tropical sea cucumber genome reveals ecological adaptation and Cuvierian tubules defense mechanism.</title>
        <authorList>
            <person name="Chen T."/>
        </authorList>
    </citation>
    <scope>NUCLEOTIDE SEQUENCE</scope>
    <source>
        <strain evidence="1">Nanhai2018</strain>
        <tissue evidence="1">Muscle</tissue>
    </source>
</reference>
<dbReference type="Proteomes" id="UP001152320">
    <property type="component" value="Chromosome 4"/>
</dbReference>
<gene>
    <name evidence="1" type="ORF">HOLleu_10283</name>
</gene>
<comment type="caution">
    <text evidence="1">The sequence shown here is derived from an EMBL/GenBank/DDBJ whole genome shotgun (WGS) entry which is preliminary data.</text>
</comment>
<dbReference type="AlphaFoldDB" id="A0A9Q1CCV0"/>
<name>A0A9Q1CCV0_HOLLE</name>
<keyword evidence="2" id="KW-1185">Reference proteome</keyword>
<accession>A0A9Q1CCV0</accession>
<organism evidence="1 2">
    <name type="scientific">Holothuria leucospilota</name>
    <name type="common">Black long sea cucumber</name>
    <name type="synonym">Mertensiothuria leucospilota</name>
    <dbReference type="NCBI Taxonomy" id="206669"/>
    <lineage>
        <taxon>Eukaryota</taxon>
        <taxon>Metazoa</taxon>
        <taxon>Echinodermata</taxon>
        <taxon>Eleutherozoa</taxon>
        <taxon>Echinozoa</taxon>
        <taxon>Holothuroidea</taxon>
        <taxon>Aspidochirotacea</taxon>
        <taxon>Aspidochirotida</taxon>
        <taxon>Holothuriidae</taxon>
        <taxon>Holothuria</taxon>
    </lineage>
</organism>
<evidence type="ECO:0000313" key="2">
    <source>
        <dbReference type="Proteomes" id="UP001152320"/>
    </source>
</evidence>
<evidence type="ECO:0000313" key="1">
    <source>
        <dbReference type="EMBL" id="KAJ8043263.1"/>
    </source>
</evidence>
<sequence length="122" mass="14332">MEKTFFTRRHDMLLAEFLRITQRTCKGRLRNSVFPYFKIIEKADEEVLSLYREETPKCKNAEELTDLKCITTLVTLPKMLKEEIGNVLVLEDVCTPKEATDRRASHMQRTELFQHSGHSNQN</sequence>